<dbReference type="Proteomes" id="UP000568106">
    <property type="component" value="Unassembled WGS sequence"/>
</dbReference>
<proteinExistence type="predicted"/>
<evidence type="ECO:0000313" key="4">
    <source>
        <dbReference type="Proteomes" id="UP000568106"/>
    </source>
</evidence>
<evidence type="ECO:0000259" key="2">
    <source>
        <dbReference type="Pfam" id="PF12867"/>
    </source>
</evidence>
<organism evidence="3 4">
    <name type="scientific">Tunturiibacter empetritectus</name>
    <dbReference type="NCBI Taxonomy" id="3069691"/>
    <lineage>
        <taxon>Bacteria</taxon>
        <taxon>Pseudomonadati</taxon>
        <taxon>Acidobacteriota</taxon>
        <taxon>Terriglobia</taxon>
        <taxon>Terriglobales</taxon>
        <taxon>Acidobacteriaceae</taxon>
        <taxon>Tunturiibacter</taxon>
    </lineage>
</organism>
<dbReference type="Pfam" id="PF12867">
    <property type="entry name" value="DinB_2"/>
    <property type="match status" value="1"/>
</dbReference>
<dbReference type="Gene3D" id="1.20.120.450">
    <property type="entry name" value="dinb family like domain"/>
    <property type="match status" value="1"/>
</dbReference>
<comment type="caution">
    <text evidence="3">The sequence shown here is derived from an EMBL/GenBank/DDBJ whole genome shotgun (WGS) entry which is preliminary data.</text>
</comment>
<accession>A0A7W8IEQ3</accession>
<feature type="domain" description="DinB-like" evidence="2">
    <location>
        <begin position="60"/>
        <end position="214"/>
    </location>
</feature>
<protein>
    <recommendedName>
        <fullName evidence="2">DinB-like domain-containing protein</fullName>
    </recommendedName>
</protein>
<evidence type="ECO:0000313" key="3">
    <source>
        <dbReference type="EMBL" id="MBB5315829.1"/>
    </source>
</evidence>
<dbReference type="InterPro" id="IPR034660">
    <property type="entry name" value="DinB/YfiT-like"/>
</dbReference>
<dbReference type="SUPFAM" id="SSF109854">
    <property type="entry name" value="DinB/YfiT-like putative metalloenzymes"/>
    <property type="match status" value="1"/>
</dbReference>
<dbReference type="InterPro" id="IPR024775">
    <property type="entry name" value="DinB-like"/>
</dbReference>
<evidence type="ECO:0000256" key="1">
    <source>
        <dbReference type="SAM" id="MobiDB-lite"/>
    </source>
</evidence>
<feature type="region of interest" description="Disordered" evidence="1">
    <location>
        <begin position="141"/>
        <end position="160"/>
    </location>
</feature>
<dbReference type="AlphaFoldDB" id="A0A7W8IEQ3"/>
<name>A0A7W8IEQ3_9BACT</name>
<gene>
    <name evidence="3" type="ORF">HDF09_000479</name>
</gene>
<keyword evidence="4" id="KW-1185">Reference proteome</keyword>
<reference evidence="3" key="1">
    <citation type="submission" date="2020-08" db="EMBL/GenBank/DDBJ databases">
        <title>Genomic Encyclopedia of Type Strains, Phase IV (KMG-V): Genome sequencing to study the core and pangenomes of soil and plant-associated prokaryotes.</title>
        <authorList>
            <person name="Whitman W."/>
        </authorList>
    </citation>
    <scope>NUCLEOTIDE SEQUENCE [LARGE SCALE GENOMIC DNA]</scope>
    <source>
        <strain evidence="3">M8UP27</strain>
    </source>
</reference>
<dbReference type="EMBL" id="JACHDY010000001">
    <property type="protein sequence ID" value="MBB5315829.1"/>
    <property type="molecule type" value="Genomic_DNA"/>
</dbReference>
<sequence>MNDKFLRPRSIRWHKRRTEMRNKSLTETIFALLLLLVTGTVAAGAQELTKAGRDRAVHYLESTKANVLEATRGLSEAQWNFKPAPDRWSVAQVMEHIAASEDFIRDNLLKKKVMVSPSGPPGRDLAKTDEAVMAMVPDRSHKAQAPGPLVPTNRYGSPEGSVKHFLESRATTEEYLKTTSGLRDHVMDGPVGKMDGYEFVLFIAAHSERHLKQINEVKADPNFPKS</sequence>